<organism evidence="1 2">
    <name type="scientific">Heliobacterium chlorum</name>
    <dbReference type="NCBI Taxonomy" id="2698"/>
    <lineage>
        <taxon>Bacteria</taxon>
        <taxon>Bacillati</taxon>
        <taxon>Bacillota</taxon>
        <taxon>Clostridia</taxon>
        <taxon>Eubacteriales</taxon>
        <taxon>Heliobacteriaceae</taxon>
        <taxon>Heliobacterium</taxon>
    </lineage>
</organism>
<dbReference type="Proteomes" id="UP000617402">
    <property type="component" value="Unassembled WGS sequence"/>
</dbReference>
<comment type="caution">
    <text evidence="1">The sequence shown here is derived from an EMBL/GenBank/DDBJ whole genome shotgun (WGS) entry which is preliminary data.</text>
</comment>
<reference evidence="1 2" key="1">
    <citation type="submission" date="2020-07" db="EMBL/GenBank/DDBJ databases">
        <title>Draft whole-genome sequence of Heliobacterium chlorum DSM 3682, type strain.</title>
        <authorList>
            <person name="Kyndt J.A."/>
            <person name="Meyer T.E."/>
            <person name="Imhoff J.F."/>
        </authorList>
    </citation>
    <scope>NUCLEOTIDE SEQUENCE [LARGE SCALE GENOMIC DNA]</scope>
    <source>
        <strain evidence="1 2">DSM 3682</strain>
    </source>
</reference>
<name>A0ABR7SYG6_HELCL</name>
<sequence length="745" mass="83875">MWETVLEHGTVKYFLSCPNLWAEMIKQKISATWPRAAVVQSDVPVFDSKNSTGATLGLKHHYFMSMKTDKRQTRAHLDSLIEVTRDLSKNEKAMLQVVIMPESDDWRDSAAEAYQQFKKDVLKKRLRFNLNNALVSLGEILDGGLESISGFCAALSGEGISTNEDGVPSRASLLRDGGLSESTMHKTRYKGFDVTTRLVVESQDWEKREILLKSAITAMNDLNADNEWHVSVEGVSDKFIRKVHRREVDAKFEGDIFSVPELAKLVNLPLKSTQEAFPEVVQQEKTEVDPPPTISKGIPIGDITWKGSIITVCWPTHDYDALCKPRLVLGEQGCGKSKGFGAGFCADSLRQGFSVFVAETADGEFGDMCRDTVPEGFPPDHIIDLDFNRVDWPIALSMFGPMKFEDGTVDGKIAAARFTDYLISFLGKLHGEEMSPRMNRYLGAAAKLTLSHQGAGISDVIKTLTDDKVRKATIQRGGHWKAVADLKDLDKMKPDARDNLLRPIMDRLSMLLANDFIANILLQPEAKEMSFRRWMDGDERGPYLVIFRADKEVLGEEGLDLLMTAINGRWFLELLGRRNIKEEERTPCFFIQDEPHKFLGSATGGGTSIWGQMVRESRKYRGGLIWLGHNFEDFGSFVETMKAAGLQLVLYKTKPSVYQQLKSELRPLTPEDCDKTPDVHWAVVAMKAPKDTEQIPTMMVRMAPPPDKRYGQREMGYRVEECLKEYGRSFEEAEKLIQGETEKFA</sequence>
<accession>A0ABR7SYG6</accession>
<dbReference type="Gene3D" id="3.40.50.300">
    <property type="entry name" value="P-loop containing nucleotide triphosphate hydrolases"/>
    <property type="match status" value="1"/>
</dbReference>
<dbReference type="SUPFAM" id="SSF52540">
    <property type="entry name" value="P-loop containing nucleoside triphosphate hydrolases"/>
    <property type="match status" value="1"/>
</dbReference>
<proteinExistence type="predicted"/>
<dbReference type="EMBL" id="JACVHF010000002">
    <property type="protein sequence ID" value="MBC9783574.1"/>
    <property type="molecule type" value="Genomic_DNA"/>
</dbReference>
<evidence type="ECO:0000313" key="2">
    <source>
        <dbReference type="Proteomes" id="UP000617402"/>
    </source>
</evidence>
<evidence type="ECO:0000313" key="1">
    <source>
        <dbReference type="EMBL" id="MBC9783574.1"/>
    </source>
</evidence>
<dbReference type="RefSeq" id="WP_188038728.1">
    <property type="nucleotide sequence ID" value="NZ_JACVHF010000002.1"/>
</dbReference>
<keyword evidence="2" id="KW-1185">Reference proteome</keyword>
<dbReference type="InterPro" id="IPR027417">
    <property type="entry name" value="P-loop_NTPase"/>
</dbReference>
<gene>
    <name evidence="1" type="ORF">H1S01_03480</name>
</gene>
<protein>
    <recommendedName>
        <fullName evidence="3">ATP-binding protein</fullName>
    </recommendedName>
</protein>
<evidence type="ECO:0008006" key="3">
    <source>
        <dbReference type="Google" id="ProtNLM"/>
    </source>
</evidence>